<name>A0A6V8LBH7_9ACTN</name>
<organism evidence="3 4">
    <name type="scientific">Phytohabitans rumicis</name>
    <dbReference type="NCBI Taxonomy" id="1076125"/>
    <lineage>
        <taxon>Bacteria</taxon>
        <taxon>Bacillati</taxon>
        <taxon>Actinomycetota</taxon>
        <taxon>Actinomycetes</taxon>
        <taxon>Micromonosporales</taxon>
        <taxon>Micromonosporaceae</taxon>
    </lineage>
</organism>
<dbReference type="InterPro" id="IPR013196">
    <property type="entry name" value="HTH_11"/>
</dbReference>
<dbReference type="Pfam" id="PF13280">
    <property type="entry name" value="WYL"/>
    <property type="match status" value="1"/>
</dbReference>
<dbReference type="RefSeq" id="WP_173079262.1">
    <property type="nucleotide sequence ID" value="NZ_BAABJB010000013.1"/>
</dbReference>
<protein>
    <submittedName>
        <fullName evidence="3">Transcriptional regulator</fullName>
    </submittedName>
</protein>
<evidence type="ECO:0000259" key="2">
    <source>
        <dbReference type="Pfam" id="PF13280"/>
    </source>
</evidence>
<dbReference type="InterPro" id="IPR026881">
    <property type="entry name" value="WYL_dom"/>
</dbReference>
<sequence>MNRTDRLYALVEELRAVAPRPRSARWLAERFEISTRTVERDIGALLQSGVPIYAVTGRAGGYVLDKSRSLPPLNVSPTEAVAMAVALYKLGGTPFHADAASALRKLVGVMSERDADAARELAGRVHLVGGTPAPTVPRVVADALHARTVLRIEYADRHGFSTTRSIEPLGYVGNREFWYLVAWCRLRAAVRAFRTDRIESVIATGEIAPPRPLAAEDLDIPADLVRQLTLT</sequence>
<dbReference type="PROSITE" id="PS52050">
    <property type="entry name" value="WYL"/>
    <property type="match status" value="1"/>
</dbReference>
<gene>
    <name evidence="3" type="ORF">Prum_060100</name>
</gene>
<feature type="domain" description="WYL" evidence="2">
    <location>
        <begin position="138"/>
        <end position="201"/>
    </location>
</feature>
<dbReference type="SUPFAM" id="SSF46785">
    <property type="entry name" value="Winged helix' DNA-binding domain"/>
    <property type="match status" value="1"/>
</dbReference>
<reference evidence="3 4" key="2">
    <citation type="submission" date="2020-03" db="EMBL/GenBank/DDBJ databases">
        <authorList>
            <person name="Ichikawa N."/>
            <person name="Kimura A."/>
            <person name="Kitahashi Y."/>
            <person name="Uohara A."/>
        </authorList>
    </citation>
    <scope>NUCLEOTIDE SEQUENCE [LARGE SCALE GENOMIC DNA]</scope>
    <source>
        <strain evidence="3 4">NBRC 108638</strain>
    </source>
</reference>
<dbReference type="EMBL" id="BLPG01000001">
    <property type="protein sequence ID" value="GFJ92368.1"/>
    <property type="molecule type" value="Genomic_DNA"/>
</dbReference>
<feature type="domain" description="Helix-turn-helix type 11" evidence="1">
    <location>
        <begin position="6"/>
        <end position="62"/>
    </location>
</feature>
<comment type="caution">
    <text evidence="3">The sequence shown here is derived from an EMBL/GenBank/DDBJ whole genome shotgun (WGS) entry which is preliminary data.</text>
</comment>
<keyword evidence="4" id="KW-1185">Reference proteome</keyword>
<reference evidence="3 4" key="1">
    <citation type="submission" date="2020-03" db="EMBL/GenBank/DDBJ databases">
        <title>Whole genome shotgun sequence of Phytohabitans rumicis NBRC 108638.</title>
        <authorList>
            <person name="Komaki H."/>
            <person name="Tamura T."/>
        </authorList>
    </citation>
    <scope>NUCLEOTIDE SEQUENCE [LARGE SCALE GENOMIC DNA]</scope>
    <source>
        <strain evidence="3 4">NBRC 108638</strain>
    </source>
</reference>
<accession>A0A6V8LBH7</accession>
<dbReference type="Pfam" id="PF08279">
    <property type="entry name" value="HTH_11"/>
    <property type="match status" value="1"/>
</dbReference>
<dbReference type="Gene3D" id="1.10.10.10">
    <property type="entry name" value="Winged helix-like DNA-binding domain superfamily/Winged helix DNA-binding domain"/>
    <property type="match status" value="1"/>
</dbReference>
<evidence type="ECO:0000313" key="4">
    <source>
        <dbReference type="Proteomes" id="UP000482960"/>
    </source>
</evidence>
<dbReference type="PANTHER" id="PTHR34580">
    <property type="match status" value="1"/>
</dbReference>
<dbReference type="PANTHER" id="PTHR34580:SF3">
    <property type="entry name" value="PROTEIN PAFB"/>
    <property type="match status" value="1"/>
</dbReference>
<dbReference type="InterPro" id="IPR036388">
    <property type="entry name" value="WH-like_DNA-bd_sf"/>
</dbReference>
<dbReference type="InterPro" id="IPR036390">
    <property type="entry name" value="WH_DNA-bd_sf"/>
</dbReference>
<proteinExistence type="predicted"/>
<evidence type="ECO:0000313" key="3">
    <source>
        <dbReference type="EMBL" id="GFJ92368.1"/>
    </source>
</evidence>
<dbReference type="AlphaFoldDB" id="A0A6V8LBH7"/>
<dbReference type="InterPro" id="IPR051534">
    <property type="entry name" value="CBASS_pafABC_assoc_protein"/>
</dbReference>
<evidence type="ECO:0000259" key="1">
    <source>
        <dbReference type="Pfam" id="PF08279"/>
    </source>
</evidence>
<dbReference type="Proteomes" id="UP000482960">
    <property type="component" value="Unassembled WGS sequence"/>
</dbReference>